<dbReference type="PANTHER" id="PTHR24372:SF77">
    <property type="entry name" value="G-PROTEIN COUPLED RECEPTORS FAMILY 1 PROFILE DOMAIN-CONTAINING PROTEIN"/>
    <property type="match status" value="1"/>
</dbReference>
<proteinExistence type="predicted"/>
<dbReference type="EMBL" id="JAIZAY010000016">
    <property type="protein sequence ID" value="KAJ8027076.1"/>
    <property type="molecule type" value="Genomic_DNA"/>
</dbReference>
<name>A0A9Q0YUG9_HOLLE</name>
<dbReference type="InterPro" id="IPR000276">
    <property type="entry name" value="GPCR_Rhodpsn"/>
</dbReference>
<evidence type="ECO:0000256" key="4">
    <source>
        <dbReference type="ARBA" id="ARBA00022737"/>
    </source>
</evidence>
<evidence type="ECO:0000256" key="5">
    <source>
        <dbReference type="ARBA" id="ARBA00022989"/>
    </source>
</evidence>
<dbReference type="AlphaFoldDB" id="A0A9Q0YUG9"/>
<keyword evidence="11" id="KW-1185">Reference proteome</keyword>
<dbReference type="PROSITE" id="PS50262">
    <property type="entry name" value="G_PROTEIN_RECEP_F1_2"/>
    <property type="match status" value="1"/>
</dbReference>
<dbReference type="GO" id="GO:0016500">
    <property type="term" value="F:protein-hormone receptor activity"/>
    <property type="evidence" value="ECO:0007669"/>
    <property type="project" value="InterPro"/>
</dbReference>
<dbReference type="Proteomes" id="UP001152320">
    <property type="component" value="Chromosome 16"/>
</dbReference>
<keyword evidence="6 8" id="KW-0472">Membrane</keyword>
<keyword evidence="3 8" id="KW-0812">Transmembrane</keyword>
<keyword evidence="2" id="KW-0433">Leucine-rich repeat</keyword>
<organism evidence="10 11">
    <name type="scientific">Holothuria leucospilota</name>
    <name type="common">Black long sea cucumber</name>
    <name type="synonym">Mertensiothuria leucospilota</name>
    <dbReference type="NCBI Taxonomy" id="206669"/>
    <lineage>
        <taxon>Eukaryota</taxon>
        <taxon>Metazoa</taxon>
        <taxon>Echinodermata</taxon>
        <taxon>Eleutherozoa</taxon>
        <taxon>Echinozoa</taxon>
        <taxon>Holothuroidea</taxon>
        <taxon>Aspidochirotacea</taxon>
        <taxon>Aspidochirotida</taxon>
        <taxon>Holothuriidae</taxon>
        <taxon>Holothuria</taxon>
    </lineage>
</organism>
<dbReference type="PANTHER" id="PTHR24372">
    <property type="entry name" value="GLYCOPROTEIN HORMONE RECEPTOR"/>
    <property type="match status" value="1"/>
</dbReference>
<dbReference type="GO" id="GO:0008528">
    <property type="term" value="F:G protein-coupled peptide receptor activity"/>
    <property type="evidence" value="ECO:0007669"/>
    <property type="project" value="TreeGrafter"/>
</dbReference>
<evidence type="ECO:0000256" key="6">
    <source>
        <dbReference type="ARBA" id="ARBA00023136"/>
    </source>
</evidence>
<dbReference type="GO" id="GO:0007189">
    <property type="term" value="P:adenylate cyclase-activating G protein-coupled receptor signaling pathway"/>
    <property type="evidence" value="ECO:0007669"/>
    <property type="project" value="TreeGrafter"/>
</dbReference>
<evidence type="ECO:0000256" key="7">
    <source>
        <dbReference type="SAM" id="MobiDB-lite"/>
    </source>
</evidence>
<accession>A0A9Q0YUG9</accession>
<protein>
    <recommendedName>
        <fullName evidence="9">G-protein coupled receptors family 1 profile domain-containing protein</fullName>
    </recommendedName>
</protein>
<sequence>MVSILATFGNLVVLFARCLSKDDNKVHSFFIINLAVSDFLMGAYLFIVAIHDVIYRGSYITYDLDWRSGWVCKMCGAFSLLSSEMSVFTLTVITADRYFCIVHPFRFRNRQILPAAVLMGVLWLLGITLALLPLVYKSYFGDFFYGANGVCLPLQFDRPFDDGWLFSLFVFVIANLLSFLFIVWAYIRMFTTIHRSNLAARSTKVSQDYALLKRFTIIVATDFLCWMPIIIVKFVTYGGVSIPPTAHAWFAIFILPVNSALNPILYTMTTRQFKRMLFHPSRTLMGMSKSAGGNDLSQTVSRSRDREMGNTATSRLSVISHSHQMKNGGGSGTPGGTPAAERNAHMENMLSNVS</sequence>
<dbReference type="GO" id="GO:0009755">
    <property type="term" value="P:hormone-mediated signaling pathway"/>
    <property type="evidence" value="ECO:0007669"/>
    <property type="project" value="TreeGrafter"/>
</dbReference>
<keyword evidence="5 8" id="KW-1133">Transmembrane helix</keyword>
<evidence type="ECO:0000256" key="1">
    <source>
        <dbReference type="ARBA" id="ARBA00004370"/>
    </source>
</evidence>
<dbReference type="SUPFAM" id="SSF81321">
    <property type="entry name" value="Family A G protein-coupled receptor-like"/>
    <property type="match status" value="1"/>
</dbReference>
<evidence type="ECO:0000256" key="2">
    <source>
        <dbReference type="ARBA" id="ARBA00022614"/>
    </source>
</evidence>
<dbReference type="GO" id="GO:0005886">
    <property type="term" value="C:plasma membrane"/>
    <property type="evidence" value="ECO:0007669"/>
    <property type="project" value="TreeGrafter"/>
</dbReference>
<evidence type="ECO:0000313" key="10">
    <source>
        <dbReference type="EMBL" id="KAJ8027076.1"/>
    </source>
</evidence>
<dbReference type="PRINTS" id="PR00373">
    <property type="entry name" value="GLYCHORMONER"/>
</dbReference>
<comment type="subcellular location">
    <subcellularLocation>
        <location evidence="1">Membrane</location>
    </subcellularLocation>
</comment>
<evidence type="ECO:0000259" key="9">
    <source>
        <dbReference type="PROSITE" id="PS50262"/>
    </source>
</evidence>
<gene>
    <name evidence="10" type="ORF">HOLleu_32111</name>
</gene>
<dbReference type="InterPro" id="IPR017452">
    <property type="entry name" value="GPCR_Rhodpsn_7TM"/>
</dbReference>
<evidence type="ECO:0000313" key="11">
    <source>
        <dbReference type="Proteomes" id="UP001152320"/>
    </source>
</evidence>
<keyword evidence="4" id="KW-0677">Repeat</keyword>
<dbReference type="OrthoDB" id="2101615at2759"/>
<dbReference type="PROSITE" id="PS00237">
    <property type="entry name" value="G_PROTEIN_RECEP_F1_1"/>
    <property type="match status" value="1"/>
</dbReference>
<dbReference type="Pfam" id="PF00001">
    <property type="entry name" value="7tm_1"/>
    <property type="match status" value="1"/>
</dbReference>
<comment type="caution">
    <text evidence="10">The sequence shown here is derived from an EMBL/GenBank/DDBJ whole genome shotgun (WGS) entry which is preliminary data.</text>
</comment>
<reference evidence="10" key="1">
    <citation type="submission" date="2021-10" db="EMBL/GenBank/DDBJ databases">
        <title>Tropical sea cucumber genome reveals ecological adaptation and Cuvierian tubules defense mechanism.</title>
        <authorList>
            <person name="Chen T."/>
        </authorList>
    </citation>
    <scope>NUCLEOTIDE SEQUENCE</scope>
    <source>
        <strain evidence="10">Nanhai2018</strain>
        <tissue evidence="10">Muscle</tissue>
    </source>
</reference>
<dbReference type="InterPro" id="IPR002131">
    <property type="entry name" value="Gphrmn_rcpt_fam"/>
</dbReference>
<evidence type="ECO:0000256" key="8">
    <source>
        <dbReference type="SAM" id="Phobius"/>
    </source>
</evidence>
<feature type="region of interest" description="Disordered" evidence="7">
    <location>
        <begin position="288"/>
        <end position="342"/>
    </location>
</feature>
<feature type="transmembrane region" description="Helical" evidence="8">
    <location>
        <begin position="211"/>
        <end position="235"/>
    </location>
</feature>
<evidence type="ECO:0000256" key="3">
    <source>
        <dbReference type="ARBA" id="ARBA00022692"/>
    </source>
</evidence>
<feature type="transmembrane region" description="Helical" evidence="8">
    <location>
        <begin position="30"/>
        <end position="50"/>
    </location>
</feature>
<feature type="compositionally biased region" description="Polar residues" evidence="7">
    <location>
        <begin position="310"/>
        <end position="322"/>
    </location>
</feature>
<feature type="transmembrane region" description="Helical" evidence="8">
    <location>
        <begin position="164"/>
        <end position="187"/>
    </location>
</feature>
<dbReference type="Gene3D" id="1.20.1070.10">
    <property type="entry name" value="Rhodopsin 7-helix transmembrane proteins"/>
    <property type="match status" value="1"/>
</dbReference>
<feature type="transmembrane region" description="Helical" evidence="8">
    <location>
        <begin position="247"/>
        <end position="266"/>
    </location>
</feature>
<feature type="domain" description="G-protein coupled receptors family 1 profile" evidence="9">
    <location>
        <begin position="9"/>
        <end position="266"/>
    </location>
</feature>
<feature type="transmembrane region" description="Helical" evidence="8">
    <location>
        <begin position="112"/>
        <end position="136"/>
    </location>
</feature>
<dbReference type="PRINTS" id="PR00237">
    <property type="entry name" value="GPCRRHODOPSN"/>
</dbReference>